<gene>
    <name evidence="2" type="ORF">KZJ38_06255</name>
</gene>
<keyword evidence="3" id="KW-1185">Reference proteome</keyword>
<feature type="signal peptide" evidence="1">
    <location>
        <begin position="1"/>
        <end position="20"/>
    </location>
</feature>
<accession>A0ABX8ULP9</accession>
<dbReference type="Proteomes" id="UP000826462">
    <property type="component" value="Chromosome 1"/>
</dbReference>
<organism evidence="2 3">
    <name type="scientific">Paraburkholderia edwinii</name>
    <dbReference type="NCBI Taxonomy" id="2861782"/>
    <lineage>
        <taxon>Bacteria</taxon>
        <taxon>Pseudomonadati</taxon>
        <taxon>Pseudomonadota</taxon>
        <taxon>Betaproteobacteria</taxon>
        <taxon>Burkholderiales</taxon>
        <taxon>Burkholderiaceae</taxon>
        <taxon>Paraburkholderia</taxon>
    </lineage>
</organism>
<dbReference type="EMBL" id="CP080095">
    <property type="protein sequence ID" value="QYD69933.1"/>
    <property type="molecule type" value="Genomic_DNA"/>
</dbReference>
<feature type="chain" id="PRO_5046170243" evidence="1">
    <location>
        <begin position="21"/>
        <end position="142"/>
    </location>
</feature>
<dbReference type="InterPro" id="IPR035439">
    <property type="entry name" value="UPF0145_dom_sf"/>
</dbReference>
<dbReference type="RefSeq" id="WP_219799266.1">
    <property type="nucleotide sequence ID" value="NZ_CP080095.1"/>
</dbReference>
<dbReference type="SUPFAM" id="SSF117782">
    <property type="entry name" value="YbjQ-like"/>
    <property type="match status" value="1"/>
</dbReference>
<evidence type="ECO:0000313" key="2">
    <source>
        <dbReference type="EMBL" id="QYD69933.1"/>
    </source>
</evidence>
<keyword evidence="1" id="KW-0732">Signal</keyword>
<evidence type="ECO:0000313" key="3">
    <source>
        <dbReference type="Proteomes" id="UP000826462"/>
    </source>
</evidence>
<proteinExistence type="predicted"/>
<protein>
    <submittedName>
        <fullName evidence="2">Signal peptidase</fullName>
    </submittedName>
</protein>
<evidence type="ECO:0000256" key="1">
    <source>
        <dbReference type="SAM" id="SignalP"/>
    </source>
</evidence>
<sequence length="142" mass="15365">MRVKSITAALAIVAFTQAGCATHVQSLPLQPVTNPSTSQHDDVALYFGKATHPEVKRTLGERTQSARIARRTDGPESCNQALNDALQKLRSYARDHHANAVINISTRFHSTETESDTVYTCGLSTSSASINVRGDVVVLESK</sequence>
<name>A0ABX8ULP9_9BURK</name>
<reference evidence="2 3" key="1">
    <citation type="submission" date="2021-07" db="EMBL/GenBank/DDBJ databases">
        <title>Paraburkholderia edwinii protects Aspergillus sp. from phenazines by acting as a toxin sponge.</title>
        <authorList>
            <person name="Dahlstrom K.M."/>
            <person name="Newman D.K."/>
        </authorList>
    </citation>
    <scope>NUCLEOTIDE SEQUENCE [LARGE SCALE GENOMIC DNA]</scope>
    <source>
        <strain evidence="2 3">Pe01</strain>
    </source>
</reference>